<feature type="region of interest" description="Disordered" evidence="1">
    <location>
        <begin position="46"/>
        <end position="66"/>
    </location>
</feature>
<accession>A0A951UT06</accession>
<reference evidence="2" key="2">
    <citation type="journal article" date="2022" name="Microbiol. Resour. Announc.">
        <title>Metagenome Sequencing to Explore Phylogenomics of Terrestrial Cyanobacteria.</title>
        <authorList>
            <person name="Ward R.D."/>
            <person name="Stajich J.E."/>
            <person name="Johansen J.R."/>
            <person name="Huntemann M."/>
            <person name="Clum A."/>
            <person name="Foster B."/>
            <person name="Foster B."/>
            <person name="Roux S."/>
            <person name="Palaniappan K."/>
            <person name="Varghese N."/>
            <person name="Mukherjee S."/>
            <person name="Reddy T.B.K."/>
            <person name="Daum C."/>
            <person name="Copeland A."/>
            <person name="Chen I.A."/>
            <person name="Ivanova N.N."/>
            <person name="Kyrpides N.C."/>
            <person name="Shapiro N."/>
            <person name="Eloe-Fadrosh E.A."/>
            <person name="Pietrasiak N."/>
        </authorList>
    </citation>
    <scope>NUCLEOTIDE SEQUENCE</scope>
    <source>
        <strain evidence="2">GSE-NOS-MK-12-04C</strain>
    </source>
</reference>
<gene>
    <name evidence="2" type="ORF">KME60_02820</name>
</gene>
<evidence type="ECO:0000256" key="1">
    <source>
        <dbReference type="SAM" id="MobiDB-lite"/>
    </source>
</evidence>
<evidence type="ECO:0000313" key="3">
    <source>
        <dbReference type="Proteomes" id="UP000729701"/>
    </source>
</evidence>
<name>A0A951UT06_9CYAN</name>
<proteinExistence type="predicted"/>
<protein>
    <submittedName>
        <fullName evidence="2">Uncharacterized protein</fullName>
    </submittedName>
</protein>
<organism evidence="2 3">
    <name type="scientific">Cyanomargarita calcarea GSE-NOS-MK-12-04C</name>
    <dbReference type="NCBI Taxonomy" id="2839659"/>
    <lineage>
        <taxon>Bacteria</taxon>
        <taxon>Bacillati</taxon>
        <taxon>Cyanobacteriota</taxon>
        <taxon>Cyanophyceae</taxon>
        <taxon>Nostocales</taxon>
        <taxon>Cyanomargaritaceae</taxon>
        <taxon>Cyanomargarita</taxon>
    </lineage>
</organism>
<dbReference type="AlphaFoldDB" id="A0A951UT06"/>
<reference evidence="2" key="1">
    <citation type="submission" date="2021-05" db="EMBL/GenBank/DDBJ databases">
        <authorList>
            <person name="Pietrasiak N."/>
            <person name="Ward R."/>
            <person name="Stajich J.E."/>
            <person name="Kurbessoian T."/>
        </authorList>
    </citation>
    <scope>NUCLEOTIDE SEQUENCE</scope>
    <source>
        <strain evidence="2">GSE-NOS-MK-12-04C</strain>
    </source>
</reference>
<sequence>MAGSGVERLVGYPNYANLDSLGLNEGRRKKEEGRRKKEVYICGFRPQLKTKDPENGRGINKNSEDK</sequence>
<evidence type="ECO:0000313" key="2">
    <source>
        <dbReference type="EMBL" id="MBW4666390.1"/>
    </source>
</evidence>
<comment type="caution">
    <text evidence="2">The sequence shown here is derived from an EMBL/GenBank/DDBJ whole genome shotgun (WGS) entry which is preliminary data.</text>
</comment>
<dbReference type="EMBL" id="JAHHGZ010000002">
    <property type="protein sequence ID" value="MBW4666390.1"/>
    <property type="molecule type" value="Genomic_DNA"/>
</dbReference>
<dbReference type="Proteomes" id="UP000729701">
    <property type="component" value="Unassembled WGS sequence"/>
</dbReference>